<organism evidence="5 6">
    <name type="scientific">Thalassiosira oceanica</name>
    <name type="common">Marine diatom</name>
    <dbReference type="NCBI Taxonomy" id="159749"/>
    <lineage>
        <taxon>Eukaryota</taxon>
        <taxon>Sar</taxon>
        <taxon>Stramenopiles</taxon>
        <taxon>Ochrophyta</taxon>
        <taxon>Bacillariophyta</taxon>
        <taxon>Coscinodiscophyceae</taxon>
        <taxon>Thalassiosirophycidae</taxon>
        <taxon>Thalassiosirales</taxon>
        <taxon>Thalassiosiraceae</taxon>
        <taxon>Thalassiosira</taxon>
    </lineage>
</organism>
<feature type="compositionally biased region" description="Acidic residues" evidence="3">
    <location>
        <begin position="753"/>
        <end position="765"/>
    </location>
</feature>
<evidence type="ECO:0000256" key="1">
    <source>
        <dbReference type="ARBA" id="ARBA00023117"/>
    </source>
</evidence>
<dbReference type="PANTHER" id="PTHR47162">
    <property type="entry name" value="OS02G0192300 PROTEIN"/>
    <property type="match status" value="1"/>
</dbReference>
<dbReference type="SUPFAM" id="SSF57903">
    <property type="entry name" value="FYVE/PHD zinc finger"/>
    <property type="match status" value="1"/>
</dbReference>
<feature type="region of interest" description="Disordered" evidence="3">
    <location>
        <begin position="744"/>
        <end position="920"/>
    </location>
</feature>
<feature type="compositionally biased region" description="Basic and acidic residues" evidence="3">
    <location>
        <begin position="12"/>
        <end position="36"/>
    </location>
</feature>
<comment type="caution">
    <text evidence="5">The sequence shown here is derived from an EMBL/GenBank/DDBJ whole genome shotgun (WGS) entry which is preliminary data.</text>
</comment>
<keyword evidence="6" id="KW-1185">Reference proteome</keyword>
<dbReference type="PANTHER" id="PTHR47162:SF10">
    <property type="entry name" value="METHYL-CPG-BINDING DOMAIN-CONTAINING PROTEIN 9 ISOFORM X1"/>
    <property type="match status" value="1"/>
</dbReference>
<evidence type="ECO:0000259" key="4">
    <source>
        <dbReference type="PROSITE" id="PS50014"/>
    </source>
</evidence>
<feature type="region of interest" description="Disordered" evidence="3">
    <location>
        <begin position="271"/>
        <end position="302"/>
    </location>
</feature>
<evidence type="ECO:0000313" key="5">
    <source>
        <dbReference type="EMBL" id="EJK68317.1"/>
    </source>
</evidence>
<evidence type="ECO:0000313" key="6">
    <source>
        <dbReference type="Proteomes" id="UP000266841"/>
    </source>
</evidence>
<feature type="region of interest" description="Disordered" evidence="3">
    <location>
        <begin position="1"/>
        <end position="116"/>
    </location>
</feature>
<feature type="region of interest" description="Disordered" evidence="3">
    <location>
        <begin position="1372"/>
        <end position="1461"/>
    </location>
</feature>
<feature type="compositionally biased region" description="Basic and acidic residues" evidence="3">
    <location>
        <begin position="1392"/>
        <end position="1401"/>
    </location>
</feature>
<dbReference type="CDD" id="cd04369">
    <property type="entry name" value="Bromodomain"/>
    <property type="match status" value="1"/>
</dbReference>
<dbReference type="SUPFAM" id="SSF47370">
    <property type="entry name" value="Bromodomain"/>
    <property type="match status" value="1"/>
</dbReference>
<dbReference type="Gene3D" id="2.30.30.140">
    <property type="match status" value="1"/>
</dbReference>
<feature type="compositionally biased region" description="Basic and acidic residues" evidence="3">
    <location>
        <begin position="700"/>
        <end position="710"/>
    </location>
</feature>
<name>K0TCU9_THAOC</name>
<feature type="region of interest" description="Disordered" evidence="3">
    <location>
        <begin position="690"/>
        <end position="716"/>
    </location>
</feature>
<evidence type="ECO:0000256" key="3">
    <source>
        <dbReference type="SAM" id="MobiDB-lite"/>
    </source>
</evidence>
<feature type="domain" description="Bromo" evidence="4">
    <location>
        <begin position="1022"/>
        <end position="1104"/>
    </location>
</feature>
<dbReference type="InterPro" id="IPR053820">
    <property type="entry name" value="MSL3_chromo-like"/>
</dbReference>
<dbReference type="Gene3D" id="1.20.920.10">
    <property type="entry name" value="Bromodomain-like"/>
    <property type="match status" value="1"/>
</dbReference>
<dbReference type="InterPro" id="IPR001487">
    <property type="entry name" value="Bromodomain"/>
</dbReference>
<proteinExistence type="predicted"/>
<dbReference type="Proteomes" id="UP000266841">
    <property type="component" value="Unassembled WGS sequence"/>
</dbReference>
<feature type="compositionally biased region" description="Basic and acidic residues" evidence="3">
    <location>
        <begin position="766"/>
        <end position="785"/>
    </location>
</feature>
<reference evidence="5 6" key="1">
    <citation type="journal article" date="2012" name="Genome Biol.">
        <title>Genome and low-iron response of an oceanic diatom adapted to chronic iron limitation.</title>
        <authorList>
            <person name="Lommer M."/>
            <person name="Specht M."/>
            <person name="Roy A.S."/>
            <person name="Kraemer L."/>
            <person name="Andreson R."/>
            <person name="Gutowska M.A."/>
            <person name="Wolf J."/>
            <person name="Bergner S.V."/>
            <person name="Schilhabel M.B."/>
            <person name="Klostermeier U.C."/>
            <person name="Beiko R.G."/>
            <person name="Rosenstiel P."/>
            <person name="Hippler M."/>
            <person name="Laroche J."/>
        </authorList>
    </citation>
    <scope>NUCLEOTIDE SEQUENCE [LARGE SCALE GENOMIC DNA]</scope>
    <source>
        <strain evidence="5 6">CCMP1005</strain>
    </source>
</reference>
<dbReference type="InterPro" id="IPR013083">
    <property type="entry name" value="Znf_RING/FYVE/PHD"/>
</dbReference>
<dbReference type="InterPro" id="IPR016197">
    <property type="entry name" value="Chromo-like_dom_sf"/>
</dbReference>
<dbReference type="InterPro" id="IPR036427">
    <property type="entry name" value="Bromodomain-like_sf"/>
</dbReference>
<feature type="region of interest" description="Disordered" evidence="3">
    <location>
        <begin position="958"/>
        <end position="996"/>
    </location>
</feature>
<dbReference type="EMBL" id="AGNL01011556">
    <property type="protein sequence ID" value="EJK68317.1"/>
    <property type="molecule type" value="Genomic_DNA"/>
</dbReference>
<dbReference type="Gene3D" id="3.30.40.10">
    <property type="entry name" value="Zinc/RING finger domain, C3HC4 (zinc finger)"/>
    <property type="match status" value="1"/>
</dbReference>
<feature type="compositionally biased region" description="Basic and acidic residues" evidence="3">
    <location>
        <begin position="798"/>
        <end position="809"/>
    </location>
</feature>
<dbReference type="PROSITE" id="PS50014">
    <property type="entry name" value="BROMODOMAIN_2"/>
    <property type="match status" value="1"/>
</dbReference>
<dbReference type="InterPro" id="IPR011011">
    <property type="entry name" value="Znf_FYVE_PHD"/>
</dbReference>
<keyword evidence="1 2" id="KW-0103">Bromodomain</keyword>
<feature type="compositionally biased region" description="Basic residues" evidence="3">
    <location>
        <begin position="37"/>
        <end position="47"/>
    </location>
</feature>
<dbReference type="eggNOG" id="ENOG502QQZG">
    <property type="taxonomic scope" value="Eukaryota"/>
</dbReference>
<dbReference type="OrthoDB" id="124855at2759"/>
<dbReference type="Pfam" id="PF00439">
    <property type="entry name" value="Bromodomain"/>
    <property type="match status" value="1"/>
</dbReference>
<evidence type="ECO:0000256" key="2">
    <source>
        <dbReference type="PROSITE-ProRule" id="PRU00035"/>
    </source>
</evidence>
<dbReference type="OMA" id="WTWREIA"/>
<dbReference type="Pfam" id="PF22732">
    <property type="entry name" value="MSL3_chromo-like"/>
    <property type="match status" value="1"/>
</dbReference>
<sequence length="2161" mass="238215">MYDAALTNLAVAKDERMKEVQTRMDETNRKRKDGYTKSKHHNRRRTERRLARLRSENGEDGVPADPGQDEAAASEGGRGGGTKSEASSVDDQGGAAPEEVPSYLLDPNREPPTADELLLLDRLEEVRGRLDESRRRSREAAADLSTARIECATPFASNPFARGSDAKAAKWLSDVVKKERGSMPNHGNKKKVATPTMLLERADTFYDSKVERLVEGLPGTEAAASYVFHGHRGAVASQPSWVAEANIRHQKQVMKKKEKAMKAARQAEMKAIAEREREQKKKARQDAIDEKKRAKLDADEEKRRERIDKRMAILGNQMNDRLMKEAASVREKNMMNFVRGLNKEFVRRRKAAELVVGNAVDRTSGAYVDPDESGAALATFAEMVPPLGRRYDLVVVRTWDFLHSFADAFVGAAADGEGGDGGGGGLPSLDAIQETIDCLKNESATREERDEAVKVMNRIGVLLCQVISPSLTKVFSTSIQNPESIGVDGTTGGPQDKSDLSCLPVTEWTWREIARMTFLNDALSDLGYTKQESANFVKGYRSGGHPNSKEAKRWKKIEDSSIVMTYQRLDVQDTDTDLYRTQLVRANVSTPCGPSCVPTDWRFFLHNIRSRDAPPTLSFLKSNVEKAVAELKKESAGPASSDEDVAAESSPHAAELEKCLDILTATDGSDAVELQKAKQAAVAVLDSTREKFAPSTAASDARKERSEPRRQKMGLLQSYRITEEEYKQRDVAKEEYMAAALRLKTELERKAEGDEEDDDDDDDEKDFGKKSEDDKSEEQKGEEPKQIGGTALDADGDAEMKDVSSETKPSDAPQADEEAEKQQGSGESKANEDEDGDTADASHAGNGETKETDEDADGEAKAAAGEQPSAPVFDEITYGHPTLADTDAYPEEEPAPGFPEGWTTHRVARPNPADKRTDKAWFSPKLQLKFRSKSDALKFAGHLRTAGGDETKAILAYHNGRPPSMRPQSKQPKRSVGRPRKDAPPPAPKPAEPDKVEYEFCEDAPDAPDLIRRCLAVIRALVQSSSADQFIYPVDPQAFPSYYEIVMIPMSLYDVGLYLQEAGKKFSNDHENPEIESLVAKVGSDIRLTVQNSIFVNSSNVIVNSAEETLRIFERLFFDWVLAPDRPDIDALDEDACINPHESDFSSMVLICDGCEAKYNMARLNPPLSRVPKGDWYCPRCVAGRNWNTCDPRIGRSVRSASFSGTVQSCKVILPSEGLPSITYRVMSESSGLVEYWDANEVDLCLVGDAVESVRCLQAISECRGYGFGRDSGLSGGALPLVLDPKVSDRAAQAALSSSVFKDTVSACVSLMNPPEDLSAKEWTQIFSLLICKCSQSDDLQELASKTEAREHARLSTDIMAFWRARAAKNIIPDPDRDSEEEEEAEQSLADSPHDGDETGDRSPATKADAEADSPDTQAEKSGLAVLRGGAGDEMTQEVQERREMQSLDANSNPSEIPPPGHSQLATMQMMRGSPAAVVHNPAMMPAAAMMHNHAFANALNPYGPPIHSQLFAQFQNPALSQFHDPNAVNPAVAAAVAAAQFQHAAALNHASMSLVQSMHPPEPEILTPEEVARREEAEARRQRDAAYLERSRREKKREEALVGIVVENKLKSTTATFQEDYLADLIRSTLCNQEEGLDISAVRCAGLKCHYCGLSDTALGSPLMRVPNEKEWREHFPRILHNKTTYMVAEISQGIQSGYVFGSSPPAKVLTVRVRVGGELISSEDISEDSNSKNVDAAMQQFLPRNSTGFQSELKFRSCAGMSFISGSLSAHESCAMAAHKSRKEKVLSERRNLIRHNMTCRFALHVGKTSPLGKDPWGRTYWVFSGEPTSLFVCETDPSTDEQKWRKFGNQDEVAAVLVCLKRGPLLEVLKDVFPKAARSLRDNSWSTSLYGRSLLKPANDIDSPKDTSEAAKRADEELGPPFVEDEDVLVESENGKFLWDAVIVDVSKDPESDQVNGYLVHYKNWSSRFDQWVSPDRVVETSEVNLEIQDEVLHDFSTANESIPAVYQGLFAYSFLNGKKRARGSHVVPNEIFETATPRPGSSHDEKMLGELKSALLLIEASLPRGSVGLSLYGSWSPQAASAWRNLVKDALGPESLMKLVLVLEEAISNDWKHAQATQLYGSLPKLWRAQSEASLPSVALRISVLDRCIKYSLKKSK</sequence>
<accession>K0TCU9</accession>
<gene>
    <name evidence="5" type="ORF">THAOC_10513</name>
</gene>
<dbReference type="SUPFAM" id="SSF54160">
    <property type="entry name" value="Chromo domain-like"/>
    <property type="match status" value="1"/>
</dbReference>
<feature type="compositionally biased region" description="Basic and acidic residues" evidence="3">
    <location>
        <begin position="48"/>
        <end position="57"/>
    </location>
</feature>
<protein>
    <recommendedName>
        <fullName evidence="4">Bromo domain-containing protein</fullName>
    </recommendedName>
</protein>
<feature type="compositionally biased region" description="Acidic residues" evidence="3">
    <location>
        <begin position="1377"/>
        <end position="1386"/>
    </location>
</feature>